<accession>A0A1X7CYW7</accession>
<dbReference type="EMBL" id="FWZU01000002">
    <property type="protein sequence ID" value="SMF05568.1"/>
    <property type="molecule type" value="Genomic_DNA"/>
</dbReference>
<name>A0A1X7CYW7_9BACT</name>
<dbReference type="Proteomes" id="UP000192906">
    <property type="component" value="Unassembled WGS sequence"/>
</dbReference>
<reference evidence="2" key="1">
    <citation type="submission" date="2017-04" db="EMBL/GenBank/DDBJ databases">
        <authorList>
            <person name="Varghese N."/>
            <person name="Submissions S."/>
        </authorList>
    </citation>
    <scope>NUCLEOTIDE SEQUENCE [LARGE SCALE GENOMIC DNA]</scope>
    <source>
        <strain evidence="2">K3S</strain>
    </source>
</reference>
<dbReference type="Gene3D" id="1.25.40.10">
    <property type="entry name" value="Tetratricopeptide repeat domain"/>
    <property type="match status" value="1"/>
</dbReference>
<protein>
    <recommendedName>
        <fullName evidence="3">Tetratricopeptide repeat-containing protein</fullName>
    </recommendedName>
</protein>
<evidence type="ECO:0000313" key="2">
    <source>
        <dbReference type="Proteomes" id="UP000192906"/>
    </source>
</evidence>
<dbReference type="AlphaFoldDB" id="A0A1X7CYW7"/>
<dbReference type="InterPro" id="IPR011990">
    <property type="entry name" value="TPR-like_helical_dom_sf"/>
</dbReference>
<evidence type="ECO:0000313" key="1">
    <source>
        <dbReference type="EMBL" id="SMF05568.1"/>
    </source>
</evidence>
<organism evidence="1 2">
    <name type="scientific">Desulfovibrio gilichinskyi</name>
    <dbReference type="NCBI Taxonomy" id="1519643"/>
    <lineage>
        <taxon>Bacteria</taxon>
        <taxon>Pseudomonadati</taxon>
        <taxon>Thermodesulfobacteriota</taxon>
        <taxon>Desulfovibrionia</taxon>
        <taxon>Desulfovibrionales</taxon>
        <taxon>Desulfovibrionaceae</taxon>
        <taxon>Desulfovibrio</taxon>
    </lineage>
</organism>
<dbReference type="RefSeq" id="WP_085100437.1">
    <property type="nucleotide sequence ID" value="NZ_FWZU01000002.1"/>
</dbReference>
<dbReference type="OrthoDB" id="5456240at2"/>
<gene>
    <name evidence="1" type="ORF">SAMN06295933_1443</name>
</gene>
<dbReference type="STRING" id="1519643.SAMN06295933_1443"/>
<sequence length="140" mass="15363">MSVNSSEQNDQCDDIIKKHEERLAECKKNGDSKGRAQTLFEMAQIEISENNQEEALLLMVESYSVAKDLGDLSCLCPIGELLGQLLYVAGSREEGLSMVRESYAGYKEIGADDEAANTEYLLDAMDAHALANPLPVTDTE</sequence>
<evidence type="ECO:0008006" key="3">
    <source>
        <dbReference type="Google" id="ProtNLM"/>
    </source>
</evidence>
<proteinExistence type="predicted"/>
<keyword evidence="2" id="KW-1185">Reference proteome</keyword>